<feature type="region of interest" description="Disordered" evidence="1">
    <location>
        <begin position="165"/>
        <end position="186"/>
    </location>
</feature>
<protein>
    <submittedName>
        <fullName evidence="3">Ricin B lectin domain-containing protein</fullName>
    </submittedName>
</protein>
<dbReference type="SUPFAM" id="SSF50370">
    <property type="entry name" value="Ricin B-like lectins"/>
    <property type="match status" value="1"/>
</dbReference>
<evidence type="ECO:0000256" key="1">
    <source>
        <dbReference type="SAM" id="MobiDB-lite"/>
    </source>
</evidence>
<keyword evidence="4" id="KW-1185">Reference proteome</keyword>
<comment type="caution">
    <text evidence="3">The sequence shown here is derived from an EMBL/GenBank/DDBJ whole genome shotgun (WGS) entry which is preliminary data.</text>
</comment>
<dbReference type="Pfam" id="PF14200">
    <property type="entry name" value="RicinB_lectin_2"/>
    <property type="match status" value="1"/>
</dbReference>
<dbReference type="Gene3D" id="2.80.10.50">
    <property type="match status" value="1"/>
</dbReference>
<dbReference type="InterPro" id="IPR000772">
    <property type="entry name" value="Ricin_B_lectin"/>
</dbReference>
<feature type="domain" description="Ricin B lectin" evidence="2">
    <location>
        <begin position="41"/>
        <end position="128"/>
    </location>
</feature>
<dbReference type="Proteomes" id="UP000807769">
    <property type="component" value="Unassembled WGS sequence"/>
</dbReference>
<sequence>MARIKNQHTYSLKNCQGGTAVDLSGDDNYSVQGFRPHDGSNQAWIFQQDGDQNGWFIKSSHSGKYLGIKGNPQNGTAVVVIPNPFKWDVKDSDVKSVKGIRILVHGTNFSLDLFNYGNSANKTKIQLWGSWPGANQIWGFTDRVSIEDQHTYSLRNCQGGTAVDLSGADNHSSKHHPCFRSIPSQR</sequence>
<dbReference type="GeneID" id="64626115"/>
<dbReference type="OrthoDB" id="2131701at2759"/>
<evidence type="ECO:0000313" key="4">
    <source>
        <dbReference type="Proteomes" id="UP000807769"/>
    </source>
</evidence>
<dbReference type="InterPro" id="IPR035992">
    <property type="entry name" value="Ricin_B-like_lectins"/>
</dbReference>
<accession>A0A9P7AV70</accession>
<evidence type="ECO:0000259" key="2">
    <source>
        <dbReference type="Pfam" id="PF14200"/>
    </source>
</evidence>
<proteinExistence type="predicted"/>
<name>A0A9P7AV70_9AGAM</name>
<reference evidence="3" key="1">
    <citation type="journal article" date="2020" name="New Phytol.">
        <title>Comparative genomics reveals dynamic genome evolution in host specialist ectomycorrhizal fungi.</title>
        <authorList>
            <person name="Lofgren L.A."/>
            <person name="Nguyen N.H."/>
            <person name="Vilgalys R."/>
            <person name="Ruytinx J."/>
            <person name="Liao H.L."/>
            <person name="Branco S."/>
            <person name="Kuo A."/>
            <person name="LaButti K."/>
            <person name="Lipzen A."/>
            <person name="Andreopoulos W."/>
            <person name="Pangilinan J."/>
            <person name="Riley R."/>
            <person name="Hundley H."/>
            <person name="Na H."/>
            <person name="Barry K."/>
            <person name="Grigoriev I.V."/>
            <person name="Stajich J.E."/>
            <person name="Kennedy P.G."/>
        </authorList>
    </citation>
    <scope>NUCLEOTIDE SEQUENCE</scope>
    <source>
        <strain evidence="3">MN1</strain>
    </source>
</reference>
<dbReference type="CDD" id="cd23422">
    <property type="entry name" value="beta-trefoil_Ricin_MPL_CNL"/>
    <property type="match status" value="1"/>
</dbReference>
<dbReference type="AlphaFoldDB" id="A0A9P7AV70"/>
<evidence type="ECO:0000313" key="3">
    <source>
        <dbReference type="EMBL" id="KAG1795919.1"/>
    </source>
</evidence>
<gene>
    <name evidence="3" type="ORF">BJ212DRAFT_1290914</name>
</gene>
<organism evidence="3 4">
    <name type="scientific">Suillus subaureus</name>
    <dbReference type="NCBI Taxonomy" id="48587"/>
    <lineage>
        <taxon>Eukaryota</taxon>
        <taxon>Fungi</taxon>
        <taxon>Dikarya</taxon>
        <taxon>Basidiomycota</taxon>
        <taxon>Agaricomycotina</taxon>
        <taxon>Agaricomycetes</taxon>
        <taxon>Agaricomycetidae</taxon>
        <taxon>Boletales</taxon>
        <taxon>Suillineae</taxon>
        <taxon>Suillaceae</taxon>
        <taxon>Suillus</taxon>
    </lineage>
</organism>
<dbReference type="EMBL" id="JABBWG010000289">
    <property type="protein sequence ID" value="KAG1795919.1"/>
    <property type="molecule type" value="Genomic_DNA"/>
</dbReference>
<dbReference type="RefSeq" id="XP_041185297.1">
    <property type="nucleotide sequence ID" value="XM_041332098.1"/>
</dbReference>